<comment type="caution">
    <text evidence="2">The sequence shown here is derived from an EMBL/GenBank/DDBJ whole genome shotgun (WGS) entry which is preliminary data.</text>
</comment>
<feature type="compositionally biased region" description="Low complexity" evidence="1">
    <location>
        <begin position="11"/>
        <end position="28"/>
    </location>
</feature>
<protein>
    <recommendedName>
        <fullName evidence="4">DUF2933 domain-containing protein</fullName>
    </recommendedName>
</protein>
<dbReference type="Proteomes" id="UP000093501">
    <property type="component" value="Unassembled WGS sequence"/>
</dbReference>
<dbReference type="RefSeq" id="WP_068752820.1">
    <property type="nucleotide sequence ID" value="NZ_MBQD01000027.1"/>
</dbReference>
<evidence type="ECO:0008006" key="4">
    <source>
        <dbReference type="Google" id="ProtNLM"/>
    </source>
</evidence>
<evidence type="ECO:0000313" key="2">
    <source>
        <dbReference type="EMBL" id="OCL30895.1"/>
    </source>
</evidence>
<sequence>MSLHSQHHPTDTGPDAPPAATGPAQQHQGHGGHMWHMLLMCLPLIGFGLWSLFSGGGAGALIGGLLCAGMMLFMHGRPGAGHRH</sequence>
<evidence type="ECO:0000313" key="3">
    <source>
        <dbReference type="Proteomes" id="UP000093501"/>
    </source>
</evidence>
<proteinExistence type="predicted"/>
<feature type="region of interest" description="Disordered" evidence="1">
    <location>
        <begin position="1"/>
        <end position="30"/>
    </location>
</feature>
<keyword evidence="3" id="KW-1185">Reference proteome</keyword>
<reference evidence="3" key="1">
    <citation type="submission" date="2016-07" db="EMBL/GenBank/DDBJ databases">
        <authorList>
            <person name="Florea S."/>
            <person name="Webb J.S."/>
            <person name="Jaromczyk J."/>
            <person name="Schardl C.L."/>
        </authorList>
    </citation>
    <scope>NUCLEOTIDE SEQUENCE [LARGE SCALE GENOMIC DNA]</scope>
    <source>
        <strain evidence="3">IPBSL-7</strain>
    </source>
</reference>
<organism evidence="2 3">
    <name type="scientific">Tessaracoccus lapidicaptus</name>
    <dbReference type="NCBI Taxonomy" id="1427523"/>
    <lineage>
        <taxon>Bacteria</taxon>
        <taxon>Bacillati</taxon>
        <taxon>Actinomycetota</taxon>
        <taxon>Actinomycetes</taxon>
        <taxon>Propionibacteriales</taxon>
        <taxon>Propionibacteriaceae</taxon>
        <taxon>Tessaracoccus</taxon>
    </lineage>
</organism>
<evidence type="ECO:0000256" key="1">
    <source>
        <dbReference type="SAM" id="MobiDB-lite"/>
    </source>
</evidence>
<dbReference type="EMBL" id="MBQD01000027">
    <property type="protein sequence ID" value="OCL30895.1"/>
    <property type="molecule type" value="Genomic_DNA"/>
</dbReference>
<dbReference type="AlphaFoldDB" id="A0A1C0AGP1"/>
<gene>
    <name evidence="2" type="ORF">BCR15_10540</name>
</gene>
<accession>A0A1C0AGP1</accession>
<name>A0A1C0AGP1_9ACTN</name>